<dbReference type="Proteomes" id="UP001589906">
    <property type="component" value="Unassembled WGS sequence"/>
</dbReference>
<comment type="caution">
    <text evidence="1">The sequence shown here is derived from an EMBL/GenBank/DDBJ whole genome shotgun (WGS) entry which is preliminary data.</text>
</comment>
<reference evidence="1 2" key="1">
    <citation type="submission" date="2024-09" db="EMBL/GenBank/DDBJ databases">
        <authorList>
            <person name="Sun Q."/>
            <person name="Mori K."/>
        </authorList>
    </citation>
    <scope>NUCLEOTIDE SEQUENCE [LARGE SCALE GENOMIC DNA]</scope>
    <source>
        <strain evidence="1 2">NCAIM B.02621</strain>
    </source>
</reference>
<protein>
    <submittedName>
        <fullName evidence="1">Phage tail tape measure protein</fullName>
    </submittedName>
</protein>
<name>A0ABV6R5H5_9CAUL</name>
<keyword evidence="2" id="KW-1185">Reference proteome</keyword>
<gene>
    <name evidence="1" type="ORF">ACFFGE_13500</name>
</gene>
<evidence type="ECO:0000313" key="2">
    <source>
        <dbReference type="Proteomes" id="UP001589906"/>
    </source>
</evidence>
<evidence type="ECO:0000313" key="1">
    <source>
        <dbReference type="EMBL" id="MFC0634890.1"/>
    </source>
</evidence>
<dbReference type="RefSeq" id="WP_376836974.1">
    <property type="nucleotide sequence ID" value="NZ_JBHLSW010000015.1"/>
</dbReference>
<sequence length="177" mass="17385">MTDVFGPDPLDEVPSRAAEAAEALRALKGPAEEAASAIETAFGRAGESLTRSLARAAADGEISLAELARAVLAAVNGGLGSGRGGGLADAVGAALGGLFSGARADGGPVRAGGAYLVGERGPEVFRPASGGSIEPIGSGVVSVTLNLQGGDPRALMRSEAQIAQALARATLLGARRL</sequence>
<proteinExistence type="predicted"/>
<organism evidence="1 2">
    <name type="scientific">Brevundimonas balnearis</name>
    <dbReference type="NCBI Taxonomy" id="1572858"/>
    <lineage>
        <taxon>Bacteria</taxon>
        <taxon>Pseudomonadati</taxon>
        <taxon>Pseudomonadota</taxon>
        <taxon>Alphaproteobacteria</taxon>
        <taxon>Caulobacterales</taxon>
        <taxon>Caulobacteraceae</taxon>
        <taxon>Brevundimonas</taxon>
    </lineage>
</organism>
<accession>A0ABV6R5H5</accession>
<dbReference type="EMBL" id="JBHLSW010000015">
    <property type="protein sequence ID" value="MFC0634890.1"/>
    <property type="molecule type" value="Genomic_DNA"/>
</dbReference>